<dbReference type="Pfam" id="PF12571">
    <property type="entry name" value="Phage_tail_fib"/>
    <property type="match status" value="1"/>
</dbReference>
<gene>
    <name evidence="2" type="ORF">ABH309_06215</name>
</gene>
<protein>
    <submittedName>
        <fullName evidence="2">Phage tail protein</fullName>
    </submittedName>
</protein>
<dbReference type="RefSeq" id="WP_346194369.1">
    <property type="nucleotide sequence ID" value="NZ_JBDJHV010000013.1"/>
</dbReference>
<dbReference type="InterPro" id="IPR022225">
    <property type="entry name" value="Phage_tail_fibre_N"/>
</dbReference>
<keyword evidence="3" id="KW-1185">Reference proteome</keyword>
<sequence>MSATLIPQMLDVGLAAIQLASGDGVRLRITHVALGDAGYSPTADQVGLRHEIVRYPIADGKTVGPRQLHLTALADDSAEFWVREVGFVLENGAFLALWSDPARALAYKQAGLELLLAYDLTLAGVPPDSVIVQSTGAGLNLHLAEELASFAASAVAGMQVDLQQDAQLSAHSRALTALSNSVSALDRRDMSSTTEHANQLTALAHADQQATQRIDQLASQQAAEHNNLLAIQAANAAAIVDLQNHYLKGTT</sequence>
<comment type="caution">
    <text evidence="2">The sequence shown here is derived from an EMBL/GenBank/DDBJ whole genome shotgun (WGS) entry which is preliminary data.</text>
</comment>
<evidence type="ECO:0000313" key="3">
    <source>
        <dbReference type="Proteomes" id="UP001438292"/>
    </source>
</evidence>
<evidence type="ECO:0000313" key="2">
    <source>
        <dbReference type="EMBL" id="MEO3954045.1"/>
    </source>
</evidence>
<reference evidence="2 3" key="1">
    <citation type="submission" date="2024-05" db="EMBL/GenBank/DDBJ databases">
        <authorList>
            <person name="De Oliveira J.P."/>
            <person name="Noriler S.A."/>
            <person name="De Oliveira A.G."/>
            <person name="Sipoli D.S."/>
        </authorList>
    </citation>
    <scope>NUCLEOTIDE SEQUENCE [LARGE SCALE GENOMIC DNA]</scope>
    <source>
        <strain evidence="2 3">LABIM186</strain>
    </source>
</reference>
<organism evidence="2 3">
    <name type="scientific">Chromobacterium piscinae</name>
    <dbReference type="NCBI Taxonomy" id="686831"/>
    <lineage>
        <taxon>Bacteria</taxon>
        <taxon>Pseudomonadati</taxon>
        <taxon>Pseudomonadota</taxon>
        <taxon>Betaproteobacteria</taxon>
        <taxon>Neisseriales</taxon>
        <taxon>Chromobacteriaceae</taxon>
        <taxon>Chromobacterium</taxon>
    </lineage>
</organism>
<evidence type="ECO:0000259" key="1">
    <source>
        <dbReference type="Pfam" id="PF12571"/>
    </source>
</evidence>
<feature type="domain" description="Phage tail fibre protein N-terminal" evidence="1">
    <location>
        <begin position="5"/>
        <end position="97"/>
    </location>
</feature>
<dbReference type="EMBL" id="JBDQQU010000004">
    <property type="protein sequence ID" value="MEO3954045.1"/>
    <property type="molecule type" value="Genomic_DNA"/>
</dbReference>
<dbReference type="Proteomes" id="UP001438292">
    <property type="component" value="Unassembled WGS sequence"/>
</dbReference>
<name>A0ABV0H1T5_9NEIS</name>
<proteinExistence type="predicted"/>
<accession>A0ABV0H1T5</accession>